<name>A0A146K5D0_9EUKA</name>
<dbReference type="InterPro" id="IPR002048">
    <property type="entry name" value="EF_hand_dom"/>
</dbReference>
<feature type="domain" description="EF-hand" evidence="1">
    <location>
        <begin position="33"/>
        <end position="91"/>
    </location>
</feature>
<dbReference type="GO" id="GO:0005509">
    <property type="term" value="F:calcium ion binding"/>
    <property type="evidence" value="ECO:0007669"/>
    <property type="project" value="InterPro"/>
</dbReference>
<gene>
    <name evidence="2" type="ORF">TPC1_17418</name>
</gene>
<sequence>MRIEQVQKEEDEQKLKLKYKSPFKLPNIVSCDKAFKQCDTMNTGKLRFEDMAELFQILNIPLNPTEVRTIIQFINKSNDGFINQKEFEHLIFVVMNQGLQDSNKLFFLCANDDYSGVITDVQLQGILKRMGLEVQIEGVQDLMYDVNKNKEKMTYEEFMQLVKIVSQ</sequence>
<organism evidence="2">
    <name type="scientific">Trepomonas sp. PC1</name>
    <dbReference type="NCBI Taxonomy" id="1076344"/>
    <lineage>
        <taxon>Eukaryota</taxon>
        <taxon>Metamonada</taxon>
        <taxon>Diplomonadida</taxon>
        <taxon>Hexamitidae</taxon>
        <taxon>Hexamitinae</taxon>
        <taxon>Trepomonas</taxon>
    </lineage>
</organism>
<dbReference type="SUPFAM" id="SSF47473">
    <property type="entry name" value="EF-hand"/>
    <property type="match status" value="1"/>
</dbReference>
<dbReference type="EMBL" id="GDID01005532">
    <property type="protein sequence ID" value="JAP91074.1"/>
    <property type="molecule type" value="Transcribed_RNA"/>
</dbReference>
<evidence type="ECO:0000313" key="2">
    <source>
        <dbReference type="EMBL" id="JAP91074.1"/>
    </source>
</evidence>
<dbReference type="InterPro" id="IPR011992">
    <property type="entry name" value="EF-hand-dom_pair"/>
</dbReference>
<dbReference type="Gene3D" id="1.10.238.10">
    <property type="entry name" value="EF-hand"/>
    <property type="match status" value="2"/>
</dbReference>
<accession>A0A146K5D0</accession>
<evidence type="ECO:0000259" key="1">
    <source>
        <dbReference type="Pfam" id="PF13499"/>
    </source>
</evidence>
<reference evidence="2" key="1">
    <citation type="submission" date="2015-07" db="EMBL/GenBank/DDBJ databases">
        <title>Adaptation to a free-living lifestyle via gene acquisitions in the diplomonad Trepomonas sp. PC1.</title>
        <authorList>
            <person name="Xu F."/>
            <person name="Jerlstrom-Hultqvist J."/>
            <person name="Kolisko M."/>
            <person name="Simpson A.G.B."/>
            <person name="Roger A.J."/>
            <person name="Svard S.G."/>
            <person name="Andersson J.O."/>
        </authorList>
    </citation>
    <scope>NUCLEOTIDE SEQUENCE</scope>
    <source>
        <strain evidence="2">PC1</strain>
    </source>
</reference>
<proteinExistence type="predicted"/>
<protein>
    <submittedName>
        <fullName evidence="2">Calmodulin</fullName>
    </submittedName>
</protein>
<dbReference type="AlphaFoldDB" id="A0A146K5D0"/>
<dbReference type="Pfam" id="PF13499">
    <property type="entry name" value="EF-hand_7"/>
    <property type="match status" value="1"/>
</dbReference>